<dbReference type="AlphaFoldDB" id="A0A3N6LU65"/>
<keyword evidence="2" id="KW-1185">Reference proteome</keyword>
<evidence type="ECO:0000313" key="2">
    <source>
        <dbReference type="Proteomes" id="UP000281431"/>
    </source>
</evidence>
<gene>
    <name evidence="1" type="ORF">EA472_22755</name>
</gene>
<name>A0A3N6LU65_NATCH</name>
<protein>
    <submittedName>
        <fullName evidence="1">Uncharacterized protein</fullName>
    </submittedName>
</protein>
<sequence>MSDDNTSSGMEQVRYRYQGALFRIVTKEVSGLEAVYLEKKRSCDDEWKQEKKLGWREHRQVRTGGA</sequence>
<evidence type="ECO:0000313" key="1">
    <source>
        <dbReference type="EMBL" id="RQG93753.1"/>
    </source>
</evidence>
<proteinExistence type="predicted"/>
<accession>A0A3N6LU65</accession>
<reference evidence="1 2" key="1">
    <citation type="submission" date="2018-10" db="EMBL/GenBank/DDBJ databases">
        <title>Natrarchaeobius chitinivorans gen. nov., sp. nov., and Natrarchaeobius haloalkaliphilus sp. nov., alkaliphilic, chitin-utilizing haloarchaea from hypersaline alkaline lakes.</title>
        <authorList>
            <person name="Sorokin D.Y."/>
            <person name="Elcheninov A.G."/>
            <person name="Kostrikina N.A."/>
            <person name="Bale N.J."/>
            <person name="Sinninghe Damste J.S."/>
            <person name="Khijniak T.V."/>
            <person name="Kublanov I.V."/>
            <person name="Toshchakov S.V."/>
        </authorList>
    </citation>
    <scope>NUCLEOTIDE SEQUENCE [LARGE SCALE GENOMIC DNA]</scope>
    <source>
        <strain evidence="1 2">AArcht7</strain>
    </source>
</reference>
<organism evidence="1 2">
    <name type="scientific">Natrarchaeobius chitinivorans</name>
    <dbReference type="NCBI Taxonomy" id="1679083"/>
    <lineage>
        <taxon>Archaea</taxon>
        <taxon>Methanobacteriati</taxon>
        <taxon>Methanobacteriota</taxon>
        <taxon>Stenosarchaea group</taxon>
        <taxon>Halobacteria</taxon>
        <taxon>Halobacteriales</taxon>
        <taxon>Natrialbaceae</taxon>
        <taxon>Natrarchaeobius</taxon>
    </lineage>
</organism>
<comment type="caution">
    <text evidence="1">The sequence shown here is derived from an EMBL/GenBank/DDBJ whole genome shotgun (WGS) entry which is preliminary data.</text>
</comment>
<dbReference type="Proteomes" id="UP000281431">
    <property type="component" value="Unassembled WGS sequence"/>
</dbReference>
<dbReference type="EMBL" id="REFZ01000069">
    <property type="protein sequence ID" value="RQG93753.1"/>
    <property type="molecule type" value="Genomic_DNA"/>
</dbReference>